<dbReference type="AlphaFoldDB" id="A0AAV8X4Q5"/>
<dbReference type="Proteomes" id="UP001162162">
    <property type="component" value="Unassembled WGS sequence"/>
</dbReference>
<protein>
    <submittedName>
        <fullName evidence="1">Uncharacterized protein</fullName>
    </submittedName>
</protein>
<reference evidence="1" key="1">
    <citation type="journal article" date="2023" name="Insect Mol. Biol.">
        <title>Genome sequencing provides insights into the evolution of gene families encoding plant cell wall-degrading enzymes in longhorned beetles.</title>
        <authorList>
            <person name="Shin N.R."/>
            <person name="Okamura Y."/>
            <person name="Kirsch R."/>
            <person name="Pauchet Y."/>
        </authorList>
    </citation>
    <scope>NUCLEOTIDE SEQUENCE</scope>
    <source>
        <strain evidence="1">AMC_N1</strain>
    </source>
</reference>
<gene>
    <name evidence="1" type="ORF">NQ318_000314</name>
</gene>
<evidence type="ECO:0000313" key="2">
    <source>
        <dbReference type="Proteomes" id="UP001162162"/>
    </source>
</evidence>
<organism evidence="1 2">
    <name type="scientific">Aromia moschata</name>
    <dbReference type="NCBI Taxonomy" id="1265417"/>
    <lineage>
        <taxon>Eukaryota</taxon>
        <taxon>Metazoa</taxon>
        <taxon>Ecdysozoa</taxon>
        <taxon>Arthropoda</taxon>
        <taxon>Hexapoda</taxon>
        <taxon>Insecta</taxon>
        <taxon>Pterygota</taxon>
        <taxon>Neoptera</taxon>
        <taxon>Endopterygota</taxon>
        <taxon>Coleoptera</taxon>
        <taxon>Polyphaga</taxon>
        <taxon>Cucujiformia</taxon>
        <taxon>Chrysomeloidea</taxon>
        <taxon>Cerambycidae</taxon>
        <taxon>Cerambycinae</taxon>
        <taxon>Callichromatini</taxon>
        <taxon>Aromia</taxon>
    </lineage>
</organism>
<sequence>MRWIVTKPSEGSYDVTQNVDDSGFQLSQSDKATDINENFNKKVRNFDASSIPPCKTELYQQFLRAHYISSIWKNASQKDPTVLNPLEYDWVEQDTSYVFKWFEGDQIPCFVSDFIQDIPDSDSVDARNDSEDEADE</sequence>
<evidence type="ECO:0000313" key="1">
    <source>
        <dbReference type="EMBL" id="KAJ8933497.1"/>
    </source>
</evidence>
<accession>A0AAV8X4Q5</accession>
<proteinExistence type="predicted"/>
<name>A0AAV8X4Q5_9CUCU</name>
<dbReference type="EMBL" id="JAPWTK010001213">
    <property type="protein sequence ID" value="KAJ8933497.1"/>
    <property type="molecule type" value="Genomic_DNA"/>
</dbReference>
<keyword evidence="2" id="KW-1185">Reference proteome</keyword>
<comment type="caution">
    <text evidence="1">The sequence shown here is derived from an EMBL/GenBank/DDBJ whole genome shotgun (WGS) entry which is preliminary data.</text>
</comment>